<dbReference type="Proteomes" id="UP001497416">
    <property type="component" value="Unassembled WGS sequence"/>
</dbReference>
<keyword evidence="2" id="KW-1185">Reference proteome</keyword>
<protein>
    <submittedName>
        <fullName evidence="1">Uncharacterized protein</fullName>
    </submittedName>
</protein>
<organism evidence="1 2">
    <name type="scientific">Tenacibaculum platacis</name>
    <dbReference type="NCBI Taxonomy" id="3137852"/>
    <lineage>
        <taxon>Bacteria</taxon>
        <taxon>Pseudomonadati</taxon>
        <taxon>Bacteroidota</taxon>
        <taxon>Flavobacteriia</taxon>
        <taxon>Flavobacteriales</taxon>
        <taxon>Flavobacteriaceae</taxon>
        <taxon>Tenacibaculum</taxon>
    </lineage>
</organism>
<reference evidence="1 2" key="1">
    <citation type="submission" date="2024-05" db="EMBL/GenBank/DDBJ databases">
        <authorList>
            <person name="Duchaud E."/>
        </authorList>
    </citation>
    <scope>NUCLEOTIDE SEQUENCE [LARGE SCALE GENOMIC DNA]</scope>
    <source>
        <strain evidence="1">Ena-SAMPLE-TAB-13-05-2024-13:56:06:370-140302</strain>
    </source>
</reference>
<proteinExistence type="predicted"/>
<comment type="caution">
    <text evidence="1">The sequence shown here is derived from an EMBL/GenBank/DDBJ whole genome shotgun (WGS) entry which is preliminary data.</text>
</comment>
<accession>A0ABP1EVI1</accession>
<sequence>MRRLNFKLLSLIYMINYSLKLFWYEKIYSWNNPNGIVFRLFEWSRVQCRVRY</sequence>
<dbReference type="EMBL" id="CAXIXY010000005">
    <property type="protein sequence ID" value="CAL2089047.1"/>
    <property type="molecule type" value="Genomic_DNA"/>
</dbReference>
<evidence type="ECO:0000313" key="1">
    <source>
        <dbReference type="EMBL" id="CAL2089047.1"/>
    </source>
</evidence>
<evidence type="ECO:0000313" key="2">
    <source>
        <dbReference type="Proteomes" id="UP001497416"/>
    </source>
</evidence>
<gene>
    <name evidence="1" type="ORF">T190607A01A_30241</name>
</gene>
<name>A0ABP1EVI1_9FLAO</name>